<dbReference type="OrthoDB" id="26740at2759"/>
<dbReference type="GeneID" id="113492028"/>
<keyword evidence="12" id="KW-1185">Reference proteome</keyword>
<dbReference type="InterPro" id="IPR031468">
    <property type="entry name" value="SMP_LBD"/>
</dbReference>
<evidence type="ECO:0000256" key="7">
    <source>
        <dbReference type="ARBA" id="ARBA00023121"/>
    </source>
</evidence>
<dbReference type="PROSITE" id="PS51847">
    <property type="entry name" value="SMP"/>
    <property type="match status" value="1"/>
</dbReference>
<dbReference type="GO" id="GO:0008289">
    <property type="term" value="F:lipid binding"/>
    <property type="evidence" value="ECO:0007669"/>
    <property type="project" value="UniProtKB-KW"/>
</dbReference>
<feature type="compositionally biased region" description="Polar residues" evidence="9">
    <location>
        <begin position="299"/>
        <end position="315"/>
    </location>
</feature>
<dbReference type="CDD" id="cd21675">
    <property type="entry name" value="SMP_TEX2"/>
    <property type="match status" value="1"/>
</dbReference>
<keyword evidence="5 10" id="KW-1133">Transmembrane helix</keyword>
<feature type="region of interest" description="Disordered" evidence="9">
    <location>
        <begin position="733"/>
        <end position="754"/>
    </location>
</feature>
<feature type="region of interest" description="Disordered" evidence="9">
    <location>
        <begin position="27"/>
        <end position="131"/>
    </location>
</feature>
<accession>A0A7E5V9Z7</accession>
<evidence type="ECO:0000256" key="10">
    <source>
        <dbReference type="SAM" id="Phobius"/>
    </source>
</evidence>
<evidence type="ECO:0000256" key="6">
    <source>
        <dbReference type="ARBA" id="ARBA00023055"/>
    </source>
</evidence>
<feature type="compositionally biased region" description="Basic and acidic residues" evidence="9">
    <location>
        <begin position="630"/>
        <end position="647"/>
    </location>
</feature>
<comment type="subcellular location">
    <subcellularLocation>
        <location evidence="1">Endoplasmic reticulum membrane</location>
    </subcellularLocation>
</comment>
<feature type="region of interest" description="Disordered" evidence="9">
    <location>
        <begin position="154"/>
        <end position="242"/>
    </location>
</feature>
<feature type="transmembrane region" description="Helical" evidence="10">
    <location>
        <begin position="351"/>
        <end position="372"/>
    </location>
</feature>
<feature type="compositionally biased region" description="Basic and acidic residues" evidence="9">
    <location>
        <begin position="216"/>
        <end position="238"/>
    </location>
</feature>
<feature type="compositionally biased region" description="Low complexity" evidence="9">
    <location>
        <begin position="608"/>
        <end position="621"/>
    </location>
</feature>
<feature type="region of interest" description="Disordered" evidence="9">
    <location>
        <begin position="1008"/>
        <end position="1051"/>
    </location>
</feature>
<evidence type="ECO:0000313" key="12">
    <source>
        <dbReference type="Proteomes" id="UP000322000"/>
    </source>
</evidence>
<feature type="region of interest" description="Disordered" evidence="9">
    <location>
        <begin position="282"/>
        <end position="315"/>
    </location>
</feature>
<feature type="compositionally biased region" description="Polar residues" evidence="9">
    <location>
        <begin position="185"/>
        <end position="212"/>
    </location>
</feature>
<protein>
    <submittedName>
        <fullName evidence="13">LOW QUALITY PROTEIN: testis-expressed protein 2-like</fullName>
    </submittedName>
</protein>
<feature type="region of interest" description="Disordered" evidence="9">
    <location>
        <begin position="523"/>
        <end position="553"/>
    </location>
</feature>
<dbReference type="InParanoid" id="A0A7E5V9Z7"/>
<feature type="transmembrane region" description="Helical" evidence="10">
    <location>
        <begin position="325"/>
        <end position="344"/>
    </location>
</feature>
<dbReference type="KEGG" id="tnl:113492028"/>
<keyword evidence="4" id="KW-0256">Endoplasmic reticulum</keyword>
<feature type="compositionally biased region" description="Pro residues" evidence="9">
    <location>
        <begin position="37"/>
        <end position="46"/>
    </location>
</feature>
<feature type="compositionally biased region" description="Basic and acidic residues" evidence="9">
    <location>
        <begin position="154"/>
        <end position="166"/>
    </location>
</feature>
<keyword evidence="2" id="KW-0813">Transport</keyword>
<dbReference type="AlphaFoldDB" id="A0A7E5V9Z7"/>
<evidence type="ECO:0000259" key="11">
    <source>
        <dbReference type="PROSITE" id="PS51847"/>
    </source>
</evidence>
<organism evidence="12 13">
    <name type="scientific">Trichoplusia ni</name>
    <name type="common">Cabbage looper</name>
    <dbReference type="NCBI Taxonomy" id="7111"/>
    <lineage>
        <taxon>Eukaryota</taxon>
        <taxon>Metazoa</taxon>
        <taxon>Ecdysozoa</taxon>
        <taxon>Arthropoda</taxon>
        <taxon>Hexapoda</taxon>
        <taxon>Insecta</taxon>
        <taxon>Pterygota</taxon>
        <taxon>Neoptera</taxon>
        <taxon>Endopterygota</taxon>
        <taxon>Lepidoptera</taxon>
        <taxon>Glossata</taxon>
        <taxon>Ditrysia</taxon>
        <taxon>Noctuoidea</taxon>
        <taxon>Noctuidae</taxon>
        <taxon>Plusiinae</taxon>
        <taxon>Trichoplusia</taxon>
    </lineage>
</organism>
<feature type="region of interest" description="Disordered" evidence="9">
    <location>
        <begin position="599"/>
        <end position="662"/>
    </location>
</feature>
<keyword evidence="8 10" id="KW-0472">Membrane</keyword>
<feature type="compositionally biased region" description="Acidic residues" evidence="9">
    <location>
        <begin position="1012"/>
        <end position="1026"/>
    </location>
</feature>
<evidence type="ECO:0000256" key="4">
    <source>
        <dbReference type="ARBA" id="ARBA00022824"/>
    </source>
</evidence>
<evidence type="ECO:0000256" key="2">
    <source>
        <dbReference type="ARBA" id="ARBA00022448"/>
    </source>
</evidence>
<evidence type="ECO:0000256" key="1">
    <source>
        <dbReference type="ARBA" id="ARBA00004586"/>
    </source>
</evidence>
<gene>
    <name evidence="13" type="primary">LOC113492028</name>
</gene>
<reference evidence="13" key="1">
    <citation type="submission" date="2025-08" db="UniProtKB">
        <authorList>
            <consortium name="RefSeq"/>
        </authorList>
    </citation>
    <scope>IDENTIFICATION</scope>
</reference>
<dbReference type="RefSeq" id="XP_026725105.1">
    <property type="nucleotide sequence ID" value="XM_026869304.1"/>
</dbReference>
<dbReference type="PANTHER" id="PTHR13466:SF0">
    <property type="entry name" value="SMP-LTD DOMAIN-CONTAINING PROTEIN"/>
    <property type="match status" value="1"/>
</dbReference>
<evidence type="ECO:0000313" key="13">
    <source>
        <dbReference type="RefSeq" id="XP_026725105.1"/>
    </source>
</evidence>
<dbReference type="GO" id="GO:0005789">
    <property type="term" value="C:endoplasmic reticulum membrane"/>
    <property type="evidence" value="ECO:0007669"/>
    <property type="project" value="UniProtKB-SubCell"/>
</dbReference>
<keyword evidence="3 10" id="KW-0812">Transmembrane</keyword>
<name>A0A7E5V9Z7_TRINI</name>
<dbReference type="FunCoup" id="A0A7E5V9Z7">
    <property type="interactions" value="580"/>
</dbReference>
<feature type="domain" description="SMP-LTD" evidence="11">
    <location>
        <begin position="862"/>
        <end position="1173"/>
    </location>
</feature>
<dbReference type="GO" id="GO:0006869">
    <property type="term" value="P:lipid transport"/>
    <property type="evidence" value="ECO:0007669"/>
    <property type="project" value="UniProtKB-KW"/>
</dbReference>
<feature type="compositionally biased region" description="Polar residues" evidence="9">
    <location>
        <begin position="1035"/>
        <end position="1051"/>
    </location>
</feature>
<dbReference type="Proteomes" id="UP000322000">
    <property type="component" value="Chromosome 3"/>
</dbReference>
<proteinExistence type="predicted"/>
<evidence type="ECO:0000256" key="3">
    <source>
        <dbReference type="ARBA" id="ARBA00022692"/>
    </source>
</evidence>
<sequence>MEISGVGKSPNSSLSFRYNANNEELEELYHVCEDDPPTPQCDPAPATPGENASPKRGERSSSIIDKYFKSIRAEKPVEKPEDAKPVENKPAEEAKPVVVPKEVTSSPMKEYLNRLGKRSTSEVSPDVKEGTNETWKIFHDFKFKIAQAVEDMKTRSLEEGKEKSLPRDNSTSDSEENSAIKDSDQQSVGDTDNQVSSLDSSIQNLSEMTQPLTAKATERESSLPVDKNHSDSSDDTHKNLIFNDSGESRDILSDSSIMEVESGIEALEDNIDGFGDIHNVDPHFQSNKPVETDPMSSPHAHTTFGTPPSKSNSKIPYSPDSPKKYFFNFSMYFLTFLILINYLLFPNSNIWNGFVLGLWFFCFTSNLKSWLLDTYFSEEPKSSTLLQLKRSSAMPPTYTIPSVKEHRPIKKYEGWINHYRFPDYDPWTYHINKTTTAFMKLEGCNLRISYTSTKIPKRALWDEKLDKVAFYQHRLYNLTGARIILMPKGLVKRRQWSKKYPICVILNDKEKIQVLEKENSAMDKKAAESQADKKKEQQQHEMETETSVSPEKKKKFVWRRREKRLSMDLLARERMKCECLSHSDGETGKEGLRHRLVRKMHRDKKTDSVSTSTEPSETQSQIHVQTDRGVFLDDSFHDLPQPSERDLASTSATSTKDDDIEDIDDSELSKFKDFLEETEMEIAADGTGEGEWSVHVKRTSDKHSHLYLFARTGRDKHEWYRRLMIAVTEGNAASAETSAADEKPAPETTTPETRDNIEMAVFKVTEKDTVAFAKASSKTLDSNISDGGGVTITSISQPMPPETDYEKTFWPYLLKIIQTHEMTLKQTTEVAVLCQIEPSPRERKKKRKDNKSPTPECQCRMLPAEVTWVNTMLARLMYDVMRDPVTIARLQNRIQRKLNTLKLPSFMSPLVVTELSLAGACPLVERVQAPAWDARGVWLDADLRYDGGAYIAILTQINLLKLKEKNVTLEEELMKPAPCDNLVDPAEIDANLSGPVLSRTTLRTRKPAIFDSDVEDSAESSSDDESPPVQPVDSNETIGSTDTVISSTATEGGSSKKKFLRMVDKIATNKYFQQVTDYKYVKRAMEGLSNTDIKLHLEVHALEGRLAFNLPPPPHDRLWIGFRTNPQLVLKARPAVGARTLRFAHISNWIEQKLSKEFEKVLVLPNMEDIIVDIMTPTPVQFE</sequence>
<keyword evidence="7" id="KW-0446">Lipid-binding</keyword>
<evidence type="ECO:0000256" key="8">
    <source>
        <dbReference type="ARBA" id="ARBA00023136"/>
    </source>
</evidence>
<feature type="compositionally biased region" description="Basic and acidic residues" evidence="9">
    <location>
        <begin position="66"/>
        <end position="95"/>
    </location>
</feature>
<keyword evidence="6" id="KW-0445">Lipid transport</keyword>
<evidence type="ECO:0000256" key="9">
    <source>
        <dbReference type="SAM" id="MobiDB-lite"/>
    </source>
</evidence>
<dbReference type="PANTHER" id="PTHR13466">
    <property type="entry name" value="TEX2 PROTEIN-RELATED"/>
    <property type="match status" value="1"/>
</dbReference>
<feature type="compositionally biased region" description="Basic and acidic residues" evidence="9">
    <location>
        <begin position="523"/>
        <end position="543"/>
    </location>
</feature>
<evidence type="ECO:0000256" key="5">
    <source>
        <dbReference type="ARBA" id="ARBA00022989"/>
    </source>
</evidence>